<dbReference type="OrthoDB" id="9787478at2"/>
<dbReference type="AlphaFoldDB" id="A0A521AF01"/>
<sequence>MAENSKIEWTNHTANLWWGCTEVHEGCANCYAGKIAKRVGSDVWGNDKPRRMIKSVWTEFDRFQKEAEKKNEIHKVFVGSMMDIFEKPMSLVDHKGNPYEEGEAEFWNTGQLRDKFFNEVVPNSPNLMFLLLTKRPSNINKYIPESWKQNSPKNVMFGTSPVNQETADKLIVQLSKVNGQRFLSVEPQLDKVDLMAKANDGTDRALLDLVDWVICGGESGNKRRPFNTDWGRILRDDCKTKGVPYFFKQIDKVLPIPEDLMVREFPKSFEVQGTDESEQVKLAS</sequence>
<dbReference type="InterPro" id="IPR011101">
    <property type="entry name" value="DUF5131"/>
</dbReference>
<proteinExistence type="predicted"/>
<gene>
    <name evidence="1" type="ORF">SAMN06265220_10183</name>
</gene>
<keyword evidence="2" id="KW-1185">Reference proteome</keyword>
<accession>A0A521AF01</accession>
<dbReference type="RefSeq" id="WP_111377828.1">
    <property type="nucleotide sequence ID" value="NZ_CP043612.1"/>
</dbReference>
<reference evidence="1 2" key="1">
    <citation type="submission" date="2017-05" db="EMBL/GenBank/DDBJ databases">
        <authorList>
            <person name="Varghese N."/>
            <person name="Submissions S."/>
        </authorList>
    </citation>
    <scope>NUCLEOTIDE SEQUENCE [LARGE SCALE GENOMIC DNA]</scope>
    <source>
        <strain evidence="1 2">DSM 29982</strain>
    </source>
</reference>
<dbReference type="Pfam" id="PF07505">
    <property type="entry name" value="DUF5131"/>
    <property type="match status" value="2"/>
</dbReference>
<evidence type="ECO:0000313" key="2">
    <source>
        <dbReference type="Proteomes" id="UP000319267"/>
    </source>
</evidence>
<evidence type="ECO:0000313" key="1">
    <source>
        <dbReference type="EMBL" id="SMO33404.1"/>
    </source>
</evidence>
<dbReference type="Proteomes" id="UP000319267">
    <property type="component" value="Unassembled WGS sequence"/>
</dbReference>
<name>A0A521AF01_9FLAO</name>
<organism evidence="1 2">
    <name type="scientific">Flavobacterium nitrogenifigens</name>
    <dbReference type="NCBI Taxonomy" id="1617283"/>
    <lineage>
        <taxon>Bacteria</taxon>
        <taxon>Pseudomonadati</taxon>
        <taxon>Bacteroidota</taxon>
        <taxon>Flavobacteriia</taxon>
        <taxon>Flavobacteriales</taxon>
        <taxon>Flavobacteriaceae</taxon>
        <taxon>Flavobacterium</taxon>
    </lineage>
</organism>
<dbReference type="EMBL" id="FXTQ01000001">
    <property type="protein sequence ID" value="SMO33404.1"/>
    <property type="molecule type" value="Genomic_DNA"/>
</dbReference>
<protein>
    <submittedName>
        <fullName evidence="1">Protein gp37</fullName>
    </submittedName>
</protein>